<keyword evidence="1" id="KW-1133">Transmembrane helix</keyword>
<accession>A0AAJ4GH98</accession>
<reference evidence="2 3" key="1">
    <citation type="submission" date="2020-04" db="EMBL/GenBank/DDBJ databases">
        <title>Novel strain L. Fermentum HFD1 producer antibacterial peptides.</title>
        <authorList>
            <person name="Ozhegov G.D."/>
            <person name="Pavlova A.S."/>
            <person name="Zhuravleva D.E."/>
            <person name="Gogoleva N.V."/>
            <person name="Shagimardanova E.I."/>
            <person name="Markelova M.I."/>
            <person name="Yarullina D.R."/>
            <person name="Kayumov A.R."/>
        </authorList>
    </citation>
    <scope>NUCLEOTIDE SEQUENCE [LARGE SCALE GENOMIC DNA]</scope>
    <source>
        <strain evidence="2 3">HFD1</strain>
    </source>
</reference>
<evidence type="ECO:0000313" key="3">
    <source>
        <dbReference type="Proteomes" id="UP000503169"/>
    </source>
</evidence>
<name>A0AAJ4GH98_LIMFE</name>
<protein>
    <submittedName>
        <fullName evidence="2">Uncharacterized protein</fullName>
    </submittedName>
</protein>
<dbReference type="RefSeq" id="WP_168183645.1">
    <property type="nucleotide sequence ID" value="NZ_CP050919.1"/>
</dbReference>
<evidence type="ECO:0000313" key="2">
    <source>
        <dbReference type="EMBL" id="QIX59462.1"/>
    </source>
</evidence>
<feature type="transmembrane region" description="Helical" evidence="1">
    <location>
        <begin position="6"/>
        <end position="32"/>
    </location>
</feature>
<dbReference type="AlphaFoldDB" id="A0AAJ4GH98"/>
<sequence length="56" mass="6624">MVAWFFWLATVITGAFLAMAIVLFICQWVIYFRVEKTMLERRQLSRNINKQGGAKR</sequence>
<keyword evidence="1" id="KW-0472">Membrane</keyword>
<organism evidence="2 3">
    <name type="scientific">Limosilactobacillus fermentum</name>
    <name type="common">Lactobacillus fermentum</name>
    <dbReference type="NCBI Taxonomy" id="1613"/>
    <lineage>
        <taxon>Bacteria</taxon>
        <taxon>Bacillati</taxon>
        <taxon>Bacillota</taxon>
        <taxon>Bacilli</taxon>
        <taxon>Lactobacillales</taxon>
        <taxon>Lactobacillaceae</taxon>
        <taxon>Limosilactobacillus</taxon>
    </lineage>
</organism>
<proteinExistence type="predicted"/>
<keyword evidence="1" id="KW-0812">Transmembrane</keyword>
<evidence type="ECO:0000256" key="1">
    <source>
        <dbReference type="SAM" id="Phobius"/>
    </source>
</evidence>
<dbReference type="Proteomes" id="UP000503169">
    <property type="component" value="Chromosome"/>
</dbReference>
<gene>
    <name evidence="2" type="ORF">HCY95_01922</name>
</gene>
<dbReference type="EMBL" id="CP050919">
    <property type="protein sequence ID" value="QIX59462.1"/>
    <property type="molecule type" value="Genomic_DNA"/>
</dbReference>